<evidence type="ECO:0000256" key="9">
    <source>
        <dbReference type="ARBA" id="ARBA00023136"/>
    </source>
</evidence>
<dbReference type="EMBL" id="JAHKNI010000029">
    <property type="protein sequence ID" value="MBU3068076.1"/>
    <property type="molecule type" value="Genomic_DNA"/>
</dbReference>
<organism evidence="11 12">
    <name type="scientific">Nocardia albiluteola</name>
    <dbReference type="NCBI Taxonomy" id="2842303"/>
    <lineage>
        <taxon>Bacteria</taxon>
        <taxon>Bacillati</taxon>
        <taxon>Actinomycetota</taxon>
        <taxon>Actinomycetes</taxon>
        <taxon>Mycobacteriales</taxon>
        <taxon>Nocardiaceae</taxon>
        <taxon>Nocardia</taxon>
    </lineage>
</organism>
<evidence type="ECO:0000256" key="8">
    <source>
        <dbReference type="ARBA" id="ARBA00022989"/>
    </source>
</evidence>
<evidence type="ECO:0000313" key="11">
    <source>
        <dbReference type="EMBL" id="MBU3068076.1"/>
    </source>
</evidence>
<proteinExistence type="inferred from homology"/>
<reference evidence="11 12" key="1">
    <citation type="submission" date="2021-06" db="EMBL/GenBank/DDBJ databases">
        <title>Actinomycetes sequencing.</title>
        <authorList>
            <person name="Shan Q."/>
        </authorList>
    </citation>
    <scope>NUCLEOTIDE SEQUENCE [LARGE SCALE GENOMIC DNA]</scope>
    <source>
        <strain evidence="11 12">NEAU-G5</strain>
    </source>
</reference>
<dbReference type="PANTHER" id="PTHR40765">
    <property type="entry name" value="ESX-2 SECRETION SYSTEM ATPASE ECCB2"/>
    <property type="match status" value="1"/>
</dbReference>
<evidence type="ECO:0000256" key="10">
    <source>
        <dbReference type="SAM" id="Phobius"/>
    </source>
</evidence>
<keyword evidence="8 10" id="KW-1133">Transmembrane helix</keyword>
<dbReference type="Gene3D" id="2.40.50.910">
    <property type="entry name" value="Type VII secretion system EccB, repeat 3 domain"/>
    <property type="match status" value="1"/>
</dbReference>
<keyword evidence="6" id="KW-0378">Hydrolase</keyword>
<dbReference type="InterPro" id="IPR007795">
    <property type="entry name" value="T7SS_EccB"/>
</dbReference>
<evidence type="ECO:0000256" key="4">
    <source>
        <dbReference type="ARBA" id="ARBA00022692"/>
    </source>
</evidence>
<keyword evidence="7" id="KW-0067">ATP-binding</keyword>
<evidence type="ECO:0000256" key="5">
    <source>
        <dbReference type="ARBA" id="ARBA00022741"/>
    </source>
</evidence>
<keyword evidence="5" id="KW-0547">Nucleotide-binding</keyword>
<evidence type="ECO:0000256" key="3">
    <source>
        <dbReference type="ARBA" id="ARBA00022475"/>
    </source>
</evidence>
<evidence type="ECO:0000256" key="2">
    <source>
        <dbReference type="ARBA" id="ARBA00008149"/>
    </source>
</evidence>
<gene>
    <name evidence="11" type="primary">eccB</name>
    <name evidence="11" type="ORF">KO481_41995</name>
</gene>
<keyword evidence="12" id="KW-1185">Reference proteome</keyword>
<comment type="subcellular location">
    <subcellularLocation>
        <location evidence="1">Cell membrane</location>
        <topology evidence="1">Single-pass membrane protein</topology>
    </subcellularLocation>
</comment>
<keyword evidence="3" id="KW-1003">Cell membrane</keyword>
<comment type="caution">
    <text evidence="11">The sequence shown here is derived from an EMBL/GenBank/DDBJ whole genome shotgun (WGS) entry which is preliminary data.</text>
</comment>
<dbReference type="Gene3D" id="3.30.2390.20">
    <property type="entry name" value="Type VII secretion system EccB, repeat 1 domain"/>
    <property type="match status" value="1"/>
</dbReference>
<dbReference type="Proteomes" id="UP000733379">
    <property type="component" value="Unassembled WGS sequence"/>
</dbReference>
<evidence type="ECO:0000313" key="12">
    <source>
        <dbReference type="Proteomes" id="UP000733379"/>
    </source>
</evidence>
<name>A0ABS6BCQ1_9NOCA</name>
<dbReference type="InterPro" id="IPR044857">
    <property type="entry name" value="T7SS_EccB_R1"/>
</dbReference>
<keyword evidence="9 10" id="KW-0472">Membrane</keyword>
<protein>
    <submittedName>
        <fullName evidence="11">Type VII secretion protein EccB</fullName>
    </submittedName>
</protein>
<evidence type="ECO:0000256" key="1">
    <source>
        <dbReference type="ARBA" id="ARBA00004162"/>
    </source>
</evidence>
<sequence>MPAQLTTKAQVNGYLFLLQRFDHALVRRDVRMLHDPMRIQCRSWITGFVLAVLVAGGCAVLGFLHPQGQVGDSRIIMDSDSGALYVMVDKTLHPVLNLASARLVAGSGAAPASVAETKLSDIPRGSLLGIPGAPATLPGPSSDRSAWTLCDDAGSGLTATVLDGNPQLGPQLRRATAGEALLATQGGASYLVYDGRHARVDTANAAIESALHLRGTAPRPMGTGLLNATVPAPDLAVPAIPNAGAPSAVRSAPVGTVISVEGAEPGSATLYVALADGIQTVSPFTAEVLRTANSMGRNEMTRVAPDAIRGIPVVHTLPIDQFPDQRPTIVSADAAPIACAAWARGPHDPAAQLRVLIGTQLPLPDGAQPLHLVGGGKGAMADAAFVPPSTGEFVQVTGVEPDSTRRDGLYYITDTGVRFGIPDAATATVLGLSPPKLAPWQIIDQLPSGPMLDRHSALVARDTVPVDGPAR</sequence>
<evidence type="ECO:0000256" key="7">
    <source>
        <dbReference type="ARBA" id="ARBA00022840"/>
    </source>
</evidence>
<feature type="transmembrane region" description="Helical" evidence="10">
    <location>
        <begin position="41"/>
        <end position="64"/>
    </location>
</feature>
<dbReference type="PANTHER" id="PTHR40765:SF2">
    <property type="entry name" value="ESX-2 SECRETION SYSTEM ATPASE ECCB2"/>
    <property type="match status" value="1"/>
</dbReference>
<accession>A0ABS6BCQ1</accession>
<keyword evidence="4 10" id="KW-0812">Transmembrane</keyword>
<comment type="similarity">
    <text evidence="2">Belongs to the EccB family.</text>
</comment>
<dbReference type="InterPro" id="IPR042485">
    <property type="entry name" value="T7SS_EccB_R3"/>
</dbReference>
<dbReference type="Pfam" id="PF05108">
    <property type="entry name" value="T7SS_ESX1_EccB"/>
    <property type="match status" value="1"/>
</dbReference>
<evidence type="ECO:0000256" key="6">
    <source>
        <dbReference type="ARBA" id="ARBA00022801"/>
    </source>
</evidence>
<dbReference type="NCBIfam" id="TIGR03919">
    <property type="entry name" value="T7SS_EccB"/>
    <property type="match status" value="1"/>
</dbReference>